<reference evidence="9" key="1">
    <citation type="journal article" date="2022" name="New Phytol.">
        <title>Evolutionary transition to the ectomycorrhizal habit in the genomes of a hyperdiverse lineage of mushroom-forming fungi.</title>
        <authorList>
            <person name="Looney B."/>
            <person name="Miyauchi S."/>
            <person name="Morin E."/>
            <person name="Drula E."/>
            <person name="Courty P.E."/>
            <person name="Kohler A."/>
            <person name="Kuo A."/>
            <person name="LaButti K."/>
            <person name="Pangilinan J."/>
            <person name="Lipzen A."/>
            <person name="Riley R."/>
            <person name="Andreopoulos W."/>
            <person name="He G."/>
            <person name="Johnson J."/>
            <person name="Nolan M."/>
            <person name="Tritt A."/>
            <person name="Barry K.W."/>
            <person name="Grigoriev I.V."/>
            <person name="Nagy L.G."/>
            <person name="Hibbett D."/>
            <person name="Henrissat B."/>
            <person name="Matheny P.B."/>
            <person name="Labbe J."/>
            <person name="Martin F.M."/>
        </authorList>
    </citation>
    <scope>NUCLEOTIDE SEQUENCE</scope>
    <source>
        <strain evidence="9">BPL690</strain>
    </source>
</reference>
<dbReference type="GO" id="GO:0005658">
    <property type="term" value="C:alpha DNA polymerase:primase complex"/>
    <property type="evidence" value="ECO:0007669"/>
    <property type="project" value="TreeGrafter"/>
</dbReference>
<dbReference type="GO" id="GO:0006270">
    <property type="term" value="P:DNA replication initiation"/>
    <property type="evidence" value="ECO:0007669"/>
    <property type="project" value="TreeGrafter"/>
</dbReference>
<comment type="similarity">
    <text evidence="2 6">Belongs to the DNA polymerase alpha subunit B family.</text>
</comment>
<feature type="domain" description="DNA polymerase alpha/delta/epsilon subunit B" evidence="7">
    <location>
        <begin position="342"/>
        <end position="538"/>
    </location>
</feature>
<dbReference type="PANTHER" id="PTHR23061">
    <property type="entry name" value="DNA POLYMERASE 2 ALPHA 70 KDA SUBUNIT"/>
    <property type="match status" value="1"/>
</dbReference>
<keyword evidence="10" id="KW-1185">Reference proteome</keyword>
<dbReference type="PIRSF" id="PIRSF018300">
    <property type="entry name" value="DNA_pol_alph_2"/>
    <property type="match status" value="1"/>
</dbReference>
<evidence type="ECO:0000259" key="8">
    <source>
        <dbReference type="Pfam" id="PF22062"/>
    </source>
</evidence>
<dbReference type="InterPro" id="IPR054300">
    <property type="entry name" value="OB_DPOA2"/>
</dbReference>
<dbReference type="EMBL" id="WTXG01000007">
    <property type="protein sequence ID" value="KAI0304348.1"/>
    <property type="molecule type" value="Genomic_DNA"/>
</dbReference>
<dbReference type="Proteomes" id="UP001203297">
    <property type="component" value="Unassembled WGS sequence"/>
</dbReference>
<dbReference type="Pfam" id="PF22062">
    <property type="entry name" value="OB_DPOA2"/>
    <property type="match status" value="1"/>
</dbReference>
<dbReference type="Pfam" id="PF04042">
    <property type="entry name" value="DNA_pol_E_B"/>
    <property type="match status" value="1"/>
</dbReference>
<evidence type="ECO:0000256" key="2">
    <source>
        <dbReference type="ARBA" id="ARBA00007299"/>
    </source>
</evidence>
<dbReference type="AlphaFoldDB" id="A0AAD4M6U9"/>
<evidence type="ECO:0000256" key="4">
    <source>
        <dbReference type="ARBA" id="ARBA00022705"/>
    </source>
</evidence>
<sequence length="582" mass="63729">MASGSDATDLSKELTRHFKDTPGCDPLFIEQCVGLCGRFSTSPLDLYYKWESLVLQKGIGARYIDRDTHNNLKSLLQMELGKAARSIKTGPSLRKTRGAPPASMLGFGSRMSTKNSGVGLVDTALNSQTQLAMPSLNVRKAGTSKVTFECRDIEGSSQNKRNYKYMYEKISERSGALDEHIDELADIVRQHYSLANLEDPSASTDDAVVVVGRIAIDAEVSSVSGKLNEASLYIESSRMMGSGVRVPLKFTPNFKVRGGPKGQANVGLFPGAIVALKGRNGSGDWFSVIEVMSLPPLLPPPSVLRSGGLKQEPRETSFSMTIACGPFTQDSDLLYKPWSTCVVLLIGPFVDSTNEKIKTGDTDQTPSELFHTQFTENVYDFLKASPNSLVLILPSVKDMVSHHNVYPQSPLNISGLSGDPRIKLLPNPCRFSLNDVTFAVTSVDVLFHLRKEQLVMRAEEVESLDVNGQPPATDTMACLSRHILQQRSFYPIFPSPLEFSHEVNLDVSHLEHLALGYEEAASAPDVLIVPSRLKHFSKVVDHTVTINPSFISKSVSANLMFGGEGEGLVSSRIKVDVRRFSE</sequence>
<feature type="domain" description="DNA polymerase alpha subunit B OB" evidence="8">
    <location>
        <begin position="176"/>
        <end position="293"/>
    </location>
</feature>
<name>A0AAD4M6U9_9AGAM</name>
<evidence type="ECO:0000256" key="3">
    <source>
        <dbReference type="ARBA" id="ARBA00018596"/>
    </source>
</evidence>
<dbReference type="InterPro" id="IPR007185">
    <property type="entry name" value="DNA_pol_a/d/e_bsu"/>
</dbReference>
<evidence type="ECO:0000313" key="9">
    <source>
        <dbReference type="EMBL" id="KAI0304348.1"/>
    </source>
</evidence>
<evidence type="ECO:0000256" key="6">
    <source>
        <dbReference type="PIRNR" id="PIRNR018300"/>
    </source>
</evidence>
<dbReference type="GO" id="GO:0003677">
    <property type="term" value="F:DNA binding"/>
    <property type="evidence" value="ECO:0007669"/>
    <property type="project" value="InterPro"/>
</dbReference>
<organism evidence="9 10">
    <name type="scientific">Multifurca ochricompacta</name>
    <dbReference type="NCBI Taxonomy" id="376703"/>
    <lineage>
        <taxon>Eukaryota</taxon>
        <taxon>Fungi</taxon>
        <taxon>Dikarya</taxon>
        <taxon>Basidiomycota</taxon>
        <taxon>Agaricomycotina</taxon>
        <taxon>Agaricomycetes</taxon>
        <taxon>Russulales</taxon>
        <taxon>Russulaceae</taxon>
        <taxon>Multifurca</taxon>
    </lineage>
</organism>
<keyword evidence="4 6" id="KW-0235">DNA replication</keyword>
<accession>A0AAD4M6U9</accession>
<gene>
    <name evidence="9" type="ORF">B0F90DRAFT_1704778</name>
</gene>
<dbReference type="PANTHER" id="PTHR23061:SF12">
    <property type="entry name" value="DNA POLYMERASE ALPHA SUBUNIT B"/>
    <property type="match status" value="1"/>
</dbReference>
<evidence type="ECO:0000259" key="7">
    <source>
        <dbReference type="Pfam" id="PF04042"/>
    </source>
</evidence>
<comment type="caution">
    <text evidence="9">The sequence shown here is derived from an EMBL/GenBank/DDBJ whole genome shotgun (WGS) entry which is preliminary data.</text>
</comment>
<evidence type="ECO:0000256" key="5">
    <source>
        <dbReference type="ARBA" id="ARBA00023242"/>
    </source>
</evidence>
<dbReference type="InterPro" id="IPR016722">
    <property type="entry name" value="DNA_pol_alpha_bsu"/>
</dbReference>
<protein>
    <recommendedName>
        <fullName evidence="3 6">DNA polymerase alpha subunit B</fullName>
    </recommendedName>
</protein>
<comment type="subcellular location">
    <subcellularLocation>
        <location evidence="1 6">Nucleus</location>
    </subcellularLocation>
</comment>
<evidence type="ECO:0000313" key="10">
    <source>
        <dbReference type="Proteomes" id="UP001203297"/>
    </source>
</evidence>
<evidence type="ECO:0000256" key="1">
    <source>
        <dbReference type="ARBA" id="ARBA00004123"/>
    </source>
</evidence>
<proteinExistence type="inferred from homology"/>
<keyword evidence="5 6" id="KW-0539">Nucleus</keyword>
<comment type="function">
    <text evidence="6">Accessory subunit of the DNA polymerase alpha complex (also known as the alpha DNA polymerase-primase complex) which plays an essential role in the initiation of DNA synthesis.</text>
</comment>
<dbReference type="Gene3D" id="3.60.21.60">
    <property type="match status" value="2"/>
</dbReference>